<dbReference type="EMBL" id="JBHFAB010000029">
    <property type="protein sequence ID" value="MFC1420738.1"/>
    <property type="molecule type" value="Genomic_DNA"/>
</dbReference>
<gene>
    <name evidence="1" type="ORF">ACEZDE_29450</name>
</gene>
<name>A0ABV6W418_9ACTN</name>
<evidence type="ECO:0000313" key="2">
    <source>
        <dbReference type="Proteomes" id="UP001592531"/>
    </source>
</evidence>
<evidence type="ECO:0000313" key="1">
    <source>
        <dbReference type="EMBL" id="MFC1420738.1"/>
    </source>
</evidence>
<sequence length="113" mass="12179">MEPDARQSDRLDPQRIPGMALGALGLRLLAEAAADADQGEPTGIDVTAETGRYGQDPAVREAVIEAWAWLHAQGMTVITSGSGSRMVVSVTRRGRRALAEGIDWARRNPFHEA</sequence>
<dbReference type="Proteomes" id="UP001592531">
    <property type="component" value="Unassembled WGS sequence"/>
</dbReference>
<accession>A0ABV6W418</accession>
<comment type="caution">
    <text evidence="1">The sequence shown here is derived from an EMBL/GenBank/DDBJ whole genome shotgun (WGS) entry which is preliminary data.</text>
</comment>
<dbReference type="RefSeq" id="WP_380542546.1">
    <property type="nucleotide sequence ID" value="NZ_JBHFAB010000029.1"/>
</dbReference>
<organism evidence="1 2">
    <name type="scientific">Streptacidiphilus cavernicola</name>
    <dbReference type="NCBI Taxonomy" id="3342716"/>
    <lineage>
        <taxon>Bacteria</taxon>
        <taxon>Bacillati</taxon>
        <taxon>Actinomycetota</taxon>
        <taxon>Actinomycetes</taxon>
        <taxon>Kitasatosporales</taxon>
        <taxon>Streptomycetaceae</taxon>
        <taxon>Streptacidiphilus</taxon>
    </lineage>
</organism>
<reference evidence="1 2" key="1">
    <citation type="submission" date="2024-09" db="EMBL/GenBank/DDBJ databases">
        <authorList>
            <person name="Lee S.D."/>
        </authorList>
    </citation>
    <scope>NUCLEOTIDE SEQUENCE [LARGE SCALE GENOMIC DNA]</scope>
    <source>
        <strain evidence="1 2">N8-3</strain>
    </source>
</reference>
<proteinExistence type="predicted"/>
<protein>
    <submittedName>
        <fullName evidence="1">Uncharacterized protein</fullName>
    </submittedName>
</protein>
<keyword evidence="2" id="KW-1185">Reference proteome</keyword>